<dbReference type="GO" id="GO:0003950">
    <property type="term" value="F:NAD+ poly-ADP-ribosyltransferase activity"/>
    <property type="evidence" value="ECO:0007669"/>
    <property type="project" value="InterPro"/>
</dbReference>
<evidence type="ECO:0000256" key="4">
    <source>
        <dbReference type="ARBA" id="ARBA00022553"/>
    </source>
</evidence>
<dbReference type="InterPro" id="IPR000571">
    <property type="entry name" value="Znf_CCCH"/>
</dbReference>
<dbReference type="InterPro" id="IPR004170">
    <property type="entry name" value="WWE_dom"/>
</dbReference>
<comment type="subcellular location">
    <subcellularLocation>
        <location evidence="2">Cytoplasm</location>
    </subcellularLocation>
    <subcellularLocation>
        <location evidence="1">Nucleus</location>
    </subcellularLocation>
</comment>
<keyword evidence="3" id="KW-0963">Cytoplasm</keyword>
<dbReference type="Pfam" id="PF23466">
    <property type="entry name" value="WWE_4"/>
    <property type="match status" value="1"/>
</dbReference>
<evidence type="ECO:0000313" key="16">
    <source>
        <dbReference type="Proteomes" id="UP000504632"/>
    </source>
</evidence>
<evidence type="ECO:0000259" key="14">
    <source>
        <dbReference type="PROSITE" id="PS50918"/>
    </source>
</evidence>
<feature type="compositionally biased region" description="Basic and acidic residues" evidence="12">
    <location>
        <begin position="227"/>
        <end position="242"/>
    </location>
</feature>
<dbReference type="GO" id="GO:0005737">
    <property type="term" value="C:cytoplasm"/>
    <property type="evidence" value="ECO:0007669"/>
    <property type="project" value="UniProtKB-SubCell"/>
</dbReference>
<protein>
    <submittedName>
        <fullName evidence="17">Protein mono-ADP-ribosyltransferase PARP12-like</fullName>
    </submittedName>
</protein>
<accession>A0A6J2UTD0</accession>
<dbReference type="SUPFAM" id="SSF56399">
    <property type="entry name" value="ADP-ribosylation"/>
    <property type="match status" value="1"/>
</dbReference>
<feature type="domain" description="WWE" evidence="14">
    <location>
        <begin position="335"/>
        <end position="421"/>
    </location>
</feature>
<feature type="zinc finger region" description="C3H1-type" evidence="11">
    <location>
        <begin position="79"/>
        <end position="100"/>
    </location>
</feature>
<keyword evidence="9" id="KW-0539">Nucleus</keyword>
<comment type="similarity">
    <text evidence="10">Belongs to the ARTD/PARP family.</text>
</comment>
<proteinExistence type="inferred from homology"/>
<dbReference type="Gene3D" id="3.90.228.10">
    <property type="match status" value="1"/>
</dbReference>
<evidence type="ECO:0000313" key="17">
    <source>
        <dbReference type="RefSeq" id="XP_030623309.1"/>
    </source>
</evidence>
<dbReference type="InParanoid" id="A0A6J2UTD0"/>
<dbReference type="Pfam" id="PF00644">
    <property type="entry name" value="PARP"/>
    <property type="match status" value="1"/>
</dbReference>
<dbReference type="PROSITE" id="PS51059">
    <property type="entry name" value="PARP_CATALYTIC"/>
    <property type="match status" value="1"/>
</dbReference>
<evidence type="ECO:0000259" key="13">
    <source>
        <dbReference type="PROSITE" id="PS50103"/>
    </source>
</evidence>
<reference evidence="17" key="1">
    <citation type="submission" date="2025-08" db="UniProtKB">
        <authorList>
            <consortium name="RefSeq"/>
        </authorList>
    </citation>
    <scope>IDENTIFICATION</scope>
</reference>
<dbReference type="Proteomes" id="UP000504632">
    <property type="component" value="Chromosome 1"/>
</dbReference>
<dbReference type="GeneID" id="115806598"/>
<evidence type="ECO:0000256" key="1">
    <source>
        <dbReference type="ARBA" id="ARBA00004123"/>
    </source>
</evidence>
<keyword evidence="8 11" id="KW-0862">Zinc</keyword>
<dbReference type="RefSeq" id="XP_030623309.1">
    <property type="nucleotide sequence ID" value="XM_030767449.1"/>
</dbReference>
<dbReference type="InterPro" id="IPR051712">
    <property type="entry name" value="ARTD-AVP"/>
</dbReference>
<dbReference type="SMART" id="SM00356">
    <property type="entry name" value="ZnF_C3H1"/>
    <property type="match status" value="3"/>
</dbReference>
<evidence type="ECO:0000256" key="10">
    <source>
        <dbReference type="ARBA" id="ARBA00024347"/>
    </source>
</evidence>
<feature type="compositionally biased region" description="Polar residues" evidence="12">
    <location>
        <begin position="692"/>
        <end position="704"/>
    </location>
</feature>
<dbReference type="Pfam" id="PF25261">
    <property type="entry name" value="zf-CCCH_PARP12"/>
    <property type="match status" value="1"/>
</dbReference>
<keyword evidence="4" id="KW-0597">Phosphoprotein</keyword>
<feature type="region of interest" description="Disordered" evidence="12">
    <location>
        <begin position="218"/>
        <end position="245"/>
    </location>
</feature>
<sequence length="874" mass="99654">MAEESLIHILCGHGGAMDYDSLIDISSGMPDLSGLLETVIQNKELFTVVQNGESKRVIAKTNLRICSLSQCVGCNDLHLCKLYLLGKCGRRKCSYSHDFNSDHNTRTLREKQLQSLSKTEIRQLLLQNDRTLLPRVCVSYNKGSGEYGNCPDREECKRLHICEKYIRGKCHASNECSRSHDFYEPHPKKTLHQRHVPNELMESMLSIYQNILALEDSNQTRYHPGPKPKENTKDKKANEASQRENLQNAASDEICLSFVKGFCKFEDKCWRVHFKMPYRWQVQTGDTWVDLPDNEGIERDFCDPSKIHSTGNEPVCFDTMTQGLDKVRRLSTVSSVIQPTFILTTDWAWYWEDEYDKWIKYKSIKEMHRMASINSAELEKEYHKDRDAVVHFTAGQQSYELSFTDMTQRNERTGMKRAVRRRPIYMSSKDVQMTRSSKKGAYSTSRNTRKVPPSWDKTLIPETGYQRVHLHCSDRDYQWVQERFSKTMRGFNIVSIERVQNMDLLEDFQTKKERMKKANKDKKYGEGEQLLFHGTDHRHIDAICRENFDWRVCGANGTVYGEGSYFARDASYSHGYISKQHSEKVMFACRVLVGSYTRGQSHYRRPPSKEDNTFYDSCVNDVRDPSIYVVFEKQQVYPEFLITYREYEPPQAPAAVSSSSRLIMDITIQSFSDTNPANTTLPAPSATVPHPGQSTVPSNITSMASSPTPSPSDRSSPSLPSMSHSVNDLPAINSNSRSPPSKHGPSLQYESTAQMIPVQVADLNVSGSSLTPLEKSSTRKTITSSSSSLSFTNSTCQSYATPGISTSPLSFQSRSHLTSDSSSESLRRSPNLYQTSLKSHFHKPIRRSSENLYRVPPVIPRQNKSSEKNECVLL</sequence>
<dbReference type="GO" id="GO:0005634">
    <property type="term" value="C:nucleus"/>
    <property type="evidence" value="ECO:0007669"/>
    <property type="project" value="UniProtKB-SubCell"/>
</dbReference>
<feature type="compositionally biased region" description="Low complexity" evidence="12">
    <location>
        <begin position="813"/>
        <end position="829"/>
    </location>
</feature>
<dbReference type="Pfam" id="PF02825">
    <property type="entry name" value="WWE"/>
    <property type="match status" value="1"/>
</dbReference>
<dbReference type="Gene3D" id="3.30.720.50">
    <property type="match status" value="1"/>
</dbReference>
<dbReference type="GO" id="GO:0008270">
    <property type="term" value="F:zinc ion binding"/>
    <property type="evidence" value="ECO:0007669"/>
    <property type="project" value="UniProtKB-KW"/>
</dbReference>
<feature type="compositionally biased region" description="Polar residues" evidence="12">
    <location>
        <begin position="799"/>
        <end position="812"/>
    </location>
</feature>
<feature type="zinc finger region" description="C3H1-type" evidence="11">
    <location>
        <begin position="249"/>
        <end position="276"/>
    </location>
</feature>
<feature type="domain" description="C3H1-type" evidence="13">
    <location>
        <begin position="79"/>
        <end position="100"/>
    </location>
</feature>
<dbReference type="SUPFAM" id="SSF117839">
    <property type="entry name" value="WWE domain"/>
    <property type="match status" value="1"/>
</dbReference>
<dbReference type="PROSITE" id="PS50918">
    <property type="entry name" value="WWE"/>
    <property type="match status" value="1"/>
</dbReference>
<feature type="domain" description="C3H1-type" evidence="13">
    <location>
        <begin position="249"/>
        <end position="276"/>
    </location>
</feature>
<evidence type="ECO:0000256" key="9">
    <source>
        <dbReference type="ARBA" id="ARBA00023242"/>
    </source>
</evidence>
<evidence type="ECO:0000256" key="7">
    <source>
        <dbReference type="ARBA" id="ARBA00022771"/>
    </source>
</evidence>
<feature type="domain" description="PARP catalytic" evidence="15">
    <location>
        <begin position="451"/>
        <end position="665"/>
    </location>
</feature>
<evidence type="ECO:0000256" key="2">
    <source>
        <dbReference type="ARBA" id="ARBA00004496"/>
    </source>
</evidence>
<dbReference type="AlphaFoldDB" id="A0A6J2UTD0"/>
<keyword evidence="6" id="KW-0677">Repeat</keyword>
<feature type="region of interest" description="Disordered" evidence="12">
    <location>
        <begin position="674"/>
        <end position="747"/>
    </location>
</feature>
<feature type="region of interest" description="Disordered" evidence="12">
    <location>
        <begin position="769"/>
        <end position="829"/>
    </location>
</feature>
<evidence type="ECO:0000259" key="15">
    <source>
        <dbReference type="PROSITE" id="PS51059"/>
    </source>
</evidence>
<dbReference type="InterPro" id="IPR057602">
    <property type="entry name" value="Zfn-CCCH_PARP12"/>
</dbReference>
<dbReference type="PANTHER" id="PTHR45740:SF15">
    <property type="entry name" value="ZINC FINGER CCCH TYPE DOMAIN CONTAINING 1-LIKE"/>
    <property type="match status" value="1"/>
</dbReference>
<feature type="region of interest" description="Disordered" evidence="12">
    <location>
        <begin position="436"/>
        <end position="457"/>
    </location>
</feature>
<feature type="compositionally biased region" description="Low complexity" evidence="12">
    <location>
        <begin position="705"/>
        <end position="725"/>
    </location>
</feature>
<feature type="compositionally biased region" description="Low complexity" evidence="12">
    <location>
        <begin position="779"/>
        <end position="798"/>
    </location>
</feature>
<evidence type="ECO:0000256" key="12">
    <source>
        <dbReference type="SAM" id="MobiDB-lite"/>
    </source>
</evidence>
<dbReference type="CDD" id="cd01439">
    <property type="entry name" value="TCCD_inducible_PARP_like"/>
    <property type="match status" value="1"/>
</dbReference>
<dbReference type="InterPro" id="IPR037197">
    <property type="entry name" value="WWE_dom_sf"/>
</dbReference>
<dbReference type="InterPro" id="IPR012317">
    <property type="entry name" value="Poly(ADP-ribose)pol_cat_dom"/>
</dbReference>
<keyword evidence="5 11" id="KW-0479">Metal-binding</keyword>
<keyword evidence="16" id="KW-1185">Reference proteome</keyword>
<evidence type="ECO:0000256" key="3">
    <source>
        <dbReference type="ARBA" id="ARBA00022490"/>
    </source>
</evidence>
<gene>
    <name evidence="17" type="primary">LOC115806598</name>
</gene>
<evidence type="ECO:0000256" key="5">
    <source>
        <dbReference type="ARBA" id="ARBA00022723"/>
    </source>
</evidence>
<dbReference type="PROSITE" id="PS50103">
    <property type="entry name" value="ZF_C3H1"/>
    <property type="match status" value="2"/>
</dbReference>
<organism evidence="16 17">
    <name type="scientific">Chanos chanos</name>
    <name type="common">Milkfish</name>
    <name type="synonym">Mugil chanos</name>
    <dbReference type="NCBI Taxonomy" id="29144"/>
    <lineage>
        <taxon>Eukaryota</taxon>
        <taxon>Metazoa</taxon>
        <taxon>Chordata</taxon>
        <taxon>Craniata</taxon>
        <taxon>Vertebrata</taxon>
        <taxon>Euteleostomi</taxon>
        <taxon>Actinopterygii</taxon>
        <taxon>Neopterygii</taxon>
        <taxon>Teleostei</taxon>
        <taxon>Ostariophysi</taxon>
        <taxon>Gonorynchiformes</taxon>
        <taxon>Chanidae</taxon>
        <taxon>Chanos</taxon>
    </lineage>
</organism>
<evidence type="ECO:0000256" key="8">
    <source>
        <dbReference type="ARBA" id="ARBA00022833"/>
    </source>
</evidence>
<keyword evidence="7 11" id="KW-0863">Zinc-finger</keyword>
<dbReference type="PANTHER" id="PTHR45740">
    <property type="entry name" value="POLY [ADP-RIBOSE] POLYMERASE"/>
    <property type="match status" value="1"/>
</dbReference>
<name>A0A6J2UTD0_CHACN</name>
<dbReference type="OrthoDB" id="6133115at2759"/>
<evidence type="ECO:0000256" key="11">
    <source>
        <dbReference type="PROSITE-ProRule" id="PRU00723"/>
    </source>
</evidence>
<evidence type="ECO:0000256" key="6">
    <source>
        <dbReference type="ARBA" id="ARBA00022737"/>
    </source>
</evidence>
<dbReference type="GO" id="GO:1990404">
    <property type="term" value="F:NAD+-protein mono-ADP-ribosyltransferase activity"/>
    <property type="evidence" value="ECO:0007669"/>
    <property type="project" value="TreeGrafter"/>
</dbReference>